<dbReference type="RefSeq" id="WP_307282989.1">
    <property type="nucleotide sequence ID" value="NZ_JAUSVX010000020.1"/>
</dbReference>
<dbReference type="Proteomes" id="UP001242480">
    <property type="component" value="Unassembled WGS sequence"/>
</dbReference>
<evidence type="ECO:0000256" key="7">
    <source>
        <dbReference type="SAM" id="Phobius"/>
    </source>
</evidence>
<keyword evidence="2" id="KW-0813">Transport</keyword>
<feature type="transmembrane region" description="Helical" evidence="7">
    <location>
        <begin position="503"/>
        <end position="521"/>
    </location>
</feature>
<reference evidence="9 10" key="1">
    <citation type="submission" date="2023-07" db="EMBL/GenBank/DDBJ databases">
        <title>Genomic Encyclopedia of Type Strains, Phase IV (KMG-IV): sequencing the most valuable type-strain genomes for metagenomic binning, comparative biology and taxonomic classification.</title>
        <authorList>
            <person name="Goeker M."/>
        </authorList>
    </citation>
    <scope>NUCLEOTIDE SEQUENCE [LARGE SCALE GENOMIC DNA]</scope>
    <source>
        <strain evidence="9 10">DSM 19619</strain>
    </source>
</reference>
<feature type="transmembrane region" description="Helical" evidence="7">
    <location>
        <begin position="287"/>
        <end position="308"/>
    </location>
</feature>
<evidence type="ECO:0000259" key="8">
    <source>
        <dbReference type="PROSITE" id="PS50850"/>
    </source>
</evidence>
<dbReference type="PANTHER" id="PTHR43045">
    <property type="entry name" value="SHIKIMATE TRANSPORTER"/>
    <property type="match status" value="1"/>
</dbReference>
<evidence type="ECO:0000256" key="3">
    <source>
        <dbReference type="ARBA" id="ARBA00022475"/>
    </source>
</evidence>
<dbReference type="Pfam" id="PF00083">
    <property type="entry name" value="Sugar_tr"/>
    <property type="match status" value="1"/>
</dbReference>
<feature type="transmembrane region" description="Helical" evidence="7">
    <location>
        <begin position="458"/>
        <end position="482"/>
    </location>
</feature>
<evidence type="ECO:0000313" key="9">
    <source>
        <dbReference type="EMBL" id="MDQ0474034.1"/>
    </source>
</evidence>
<dbReference type="InterPro" id="IPR020846">
    <property type="entry name" value="MFS_dom"/>
</dbReference>
<feature type="transmembrane region" description="Helical" evidence="7">
    <location>
        <begin position="248"/>
        <end position="267"/>
    </location>
</feature>
<accession>A0ABU0JIG1</accession>
<gene>
    <name evidence="9" type="ORF">QO011_007073</name>
</gene>
<evidence type="ECO:0000313" key="10">
    <source>
        <dbReference type="Proteomes" id="UP001242480"/>
    </source>
</evidence>
<comment type="caution">
    <text evidence="9">The sequence shown here is derived from an EMBL/GenBank/DDBJ whole genome shotgun (WGS) entry which is preliminary data.</text>
</comment>
<feature type="transmembrane region" description="Helical" evidence="7">
    <location>
        <begin position="117"/>
        <end position="137"/>
    </location>
</feature>
<keyword evidence="10" id="KW-1185">Reference proteome</keyword>
<feature type="transmembrane region" description="Helical" evidence="7">
    <location>
        <begin position="527"/>
        <end position="545"/>
    </location>
</feature>
<keyword evidence="5 7" id="KW-1133">Transmembrane helix</keyword>
<dbReference type="InterPro" id="IPR005828">
    <property type="entry name" value="MFS_sugar_transport-like"/>
</dbReference>
<protein>
    <submittedName>
        <fullName evidence="9">MFS family permease</fullName>
    </submittedName>
</protein>
<organism evidence="9 10">
    <name type="scientific">Labrys wisconsinensis</name>
    <dbReference type="NCBI Taxonomy" id="425677"/>
    <lineage>
        <taxon>Bacteria</taxon>
        <taxon>Pseudomonadati</taxon>
        <taxon>Pseudomonadota</taxon>
        <taxon>Alphaproteobacteria</taxon>
        <taxon>Hyphomicrobiales</taxon>
        <taxon>Xanthobacteraceae</taxon>
        <taxon>Labrys</taxon>
    </lineage>
</organism>
<evidence type="ECO:0000256" key="5">
    <source>
        <dbReference type="ARBA" id="ARBA00022989"/>
    </source>
</evidence>
<dbReference type="InterPro" id="IPR011701">
    <property type="entry name" value="MFS"/>
</dbReference>
<feature type="transmembrane region" description="Helical" evidence="7">
    <location>
        <begin position="93"/>
        <end position="111"/>
    </location>
</feature>
<evidence type="ECO:0000256" key="4">
    <source>
        <dbReference type="ARBA" id="ARBA00022692"/>
    </source>
</evidence>
<keyword evidence="6 7" id="KW-0472">Membrane</keyword>
<feature type="domain" description="Major facilitator superfamily (MFS) profile" evidence="8">
    <location>
        <begin position="21"/>
        <end position="549"/>
    </location>
</feature>
<dbReference type="InterPro" id="IPR036259">
    <property type="entry name" value="MFS_trans_sf"/>
</dbReference>
<proteinExistence type="predicted"/>
<dbReference type="SUPFAM" id="SSF103473">
    <property type="entry name" value="MFS general substrate transporter"/>
    <property type="match status" value="1"/>
</dbReference>
<sequence length="555" mass="58847">MVSIPTDLPKHHAATQSEKLVIAASSLGTVFEWYDFYLYGLLATVITAQFFSGVNETTGFIFALAAFAAGFAVRPFGALVFGRIGDLVGRKNTFLVTMGIMGLSTFLVGLLPSYASAGVAAPVALVLLRLLQGLALGGEYGGAATYVAEHAPNNKRGLYTSFIQTTATLGLFAALLVVIGVRMALGEEAFASWGWRVPFLVSIVLLAVSMWIRMQLAESPVFRKMKEEGKASKAPLTEAFGQWSNLKVVILALVGAVAGQAVVWYTGQFYALFFLEKTLKVDGATTNILTAIALALATPGFVFFGWLSDRIGRKPIILAGCLLAALTYFPLFEALSKAANPALYAAQQTAPVSVTADPADCSLQFDPIGKNKFDSKSCDIAKSYLAKASVSYSNIAAPAGAVAEIEIGGVKISGVDPAAVSGDARKAAIAAFQDKAKAALTAAGYPAKADPAAINKPVVVLILFVLVLYVTMVYGPIAALLVELFPTRIRYTSMSLPYHIGNGWFGGFLPTTAFAMVAATGDIYYGLWYPIVVAVITLVVGLLFLPETYKRRIDG</sequence>
<feature type="transmembrane region" description="Helical" evidence="7">
    <location>
        <begin position="60"/>
        <end position="81"/>
    </location>
</feature>
<feature type="transmembrane region" description="Helical" evidence="7">
    <location>
        <begin position="197"/>
        <end position="216"/>
    </location>
</feature>
<dbReference type="PANTHER" id="PTHR43045:SF7">
    <property type="entry name" value="MAJOR FACILITATOR SUPERFAMILY TRANSPORTER"/>
    <property type="match status" value="1"/>
</dbReference>
<dbReference type="Gene3D" id="1.20.1250.20">
    <property type="entry name" value="MFS general substrate transporter like domains"/>
    <property type="match status" value="2"/>
</dbReference>
<evidence type="ECO:0000256" key="6">
    <source>
        <dbReference type="ARBA" id="ARBA00023136"/>
    </source>
</evidence>
<dbReference type="PROSITE" id="PS00217">
    <property type="entry name" value="SUGAR_TRANSPORT_2"/>
    <property type="match status" value="1"/>
</dbReference>
<evidence type="ECO:0000256" key="1">
    <source>
        <dbReference type="ARBA" id="ARBA00004651"/>
    </source>
</evidence>
<dbReference type="InterPro" id="IPR005829">
    <property type="entry name" value="Sugar_transporter_CS"/>
</dbReference>
<keyword evidence="4 7" id="KW-0812">Transmembrane</keyword>
<comment type="subcellular location">
    <subcellularLocation>
        <location evidence="1">Cell membrane</location>
        <topology evidence="1">Multi-pass membrane protein</topology>
    </subcellularLocation>
</comment>
<name>A0ABU0JIG1_9HYPH</name>
<dbReference type="Pfam" id="PF07690">
    <property type="entry name" value="MFS_1"/>
    <property type="match status" value="1"/>
</dbReference>
<dbReference type="PROSITE" id="PS50850">
    <property type="entry name" value="MFS"/>
    <property type="match status" value="1"/>
</dbReference>
<keyword evidence="3" id="KW-1003">Cell membrane</keyword>
<feature type="transmembrane region" description="Helical" evidence="7">
    <location>
        <begin position="158"/>
        <end position="185"/>
    </location>
</feature>
<evidence type="ECO:0000256" key="2">
    <source>
        <dbReference type="ARBA" id="ARBA00022448"/>
    </source>
</evidence>
<dbReference type="EMBL" id="JAUSVX010000020">
    <property type="protein sequence ID" value="MDQ0474034.1"/>
    <property type="molecule type" value="Genomic_DNA"/>
</dbReference>
<feature type="transmembrane region" description="Helical" evidence="7">
    <location>
        <begin position="315"/>
        <end position="332"/>
    </location>
</feature>